<dbReference type="InterPro" id="IPR036969">
    <property type="entry name" value="Citrate_synthase_sf"/>
</dbReference>
<dbReference type="KEGG" id="ctes:O987_21830"/>
<evidence type="ECO:0000256" key="3">
    <source>
        <dbReference type="ARBA" id="ARBA00012972"/>
    </source>
</evidence>
<evidence type="ECO:0000256" key="4">
    <source>
        <dbReference type="ARBA" id="ARBA00022679"/>
    </source>
</evidence>
<dbReference type="GO" id="GO:0036440">
    <property type="term" value="F:citrate synthase activity"/>
    <property type="evidence" value="ECO:0007669"/>
    <property type="project" value="UniProtKB-EC"/>
</dbReference>
<keyword evidence="4" id="KW-0808">Transferase</keyword>
<evidence type="ECO:0000313" key="5">
    <source>
        <dbReference type="EMBL" id="AIJ48454.1"/>
    </source>
</evidence>
<evidence type="ECO:0000256" key="1">
    <source>
        <dbReference type="ARBA" id="ARBA00004751"/>
    </source>
</evidence>
<reference evidence="5 6" key="1">
    <citation type="journal article" date="2014" name="Genome Announc.">
        <title>Complete Genome Sequence of Polychlorinated Biphenyl Degrader Comamonas testosteroni TK102 (NBRC 109938).</title>
        <authorList>
            <person name="Fukuda K."/>
            <person name="Hosoyama A."/>
            <person name="Tsuchikane K."/>
            <person name="Ohji S."/>
            <person name="Yamazoe A."/>
            <person name="Fujita N."/>
            <person name="Shintani M."/>
            <person name="Kimbara K."/>
        </authorList>
    </citation>
    <scope>NUCLEOTIDE SEQUENCE [LARGE SCALE GENOMIC DNA]</scope>
    <source>
        <strain evidence="5">TK102</strain>
    </source>
</reference>
<dbReference type="PANTHER" id="PTHR11739">
    <property type="entry name" value="CITRATE SYNTHASE"/>
    <property type="match status" value="1"/>
</dbReference>
<gene>
    <name evidence="5" type="ORF">O987_21830</name>
</gene>
<sequence length="436" mass="46678">MQVWIAWDPMITGSDSTSSRHPDFLDAKASLALLGVRPQTLYAYVSRGAIRSVPQPGTKAHLYSRADVERVIARAAARAGHAAAAAGAMDHGQPIISSGITEITEAGPAYRGYLASDLARQGVPFERVCELLWGAPLDVARIGAWIIPPRELARAREAGLRILHGTDPHTVYGAIAMLALELGRTRKLSGSGGRVGGVVQEPHLLISAIAQALGCVSPVHALTLPERSELIASTLIRSFGCEATLERSRAVNALLVLLADHELPPGTLAVRAAASGGANLFDCISAGICASSGTEIAGHYAIVDRFLTARPTAVALREKAIRLHQSGQQIPGFTHPLYKGGDPRARHLLAIAADLADDSFDMRQVFDFVAWAQENLADHPRHEFALVCLVRGLRLPVWSAAVLFLVARMAGWAAHVQEQRGATGLWRPRARYVPQP</sequence>
<protein>
    <recommendedName>
        <fullName evidence="3">citrate synthase (unknown stereospecificity)</fullName>
        <ecNumber evidence="3">2.3.3.16</ecNumber>
    </recommendedName>
</protein>
<dbReference type="PRINTS" id="PR00143">
    <property type="entry name" value="CITRTSNTHASE"/>
</dbReference>
<dbReference type="EC" id="2.3.3.16" evidence="3"/>
<dbReference type="InterPro" id="IPR016142">
    <property type="entry name" value="Citrate_synth-like_lrg_a-sub"/>
</dbReference>
<dbReference type="EMBL" id="CP006704">
    <property type="protein sequence ID" value="AIJ48454.1"/>
    <property type="molecule type" value="Genomic_DNA"/>
</dbReference>
<comment type="pathway">
    <text evidence="1">Carbohydrate metabolism; tricarboxylic acid cycle; isocitrate from oxaloacetate: step 1/2.</text>
</comment>
<dbReference type="Pfam" id="PF00285">
    <property type="entry name" value="Citrate_synt"/>
    <property type="match status" value="1"/>
</dbReference>
<dbReference type="Gene3D" id="1.10.230.10">
    <property type="entry name" value="Cytochrome P450-Terp, domain 2"/>
    <property type="match status" value="1"/>
</dbReference>
<accession>A0A076PNQ2</accession>
<organism evidence="5 6">
    <name type="scientific">Comamonas testosteroni TK102</name>
    <dbReference type="NCBI Taxonomy" id="1392005"/>
    <lineage>
        <taxon>Bacteria</taxon>
        <taxon>Pseudomonadati</taxon>
        <taxon>Pseudomonadota</taxon>
        <taxon>Betaproteobacteria</taxon>
        <taxon>Burkholderiales</taxon>
        <taxon>Comamonadaceae</taxon>
        <taxon>Comamonas</taxon>
    </lineage>
</organism>
<dbReference type="InterPro" id="IPR002020">
    <property type="entry name" value="Citrate_synthase"/>
</dbReference>
<dbReference type="Gene3D" id="1.10.580.10">
    <property type="entry name" value="Citrate Synthase, domain 1"/>
    <property type="match status" value="1"/>
</dbReference>
<dbReference type="AlphaFoldDB" id="A0A076PNQ2"/>
<dbReference type="GO" id="GO:0006099">
    <property type="term" value="P:tricarboxylic acid cycle"/>
    <property type="evidence" value="ECO:0007669"/>
    <property type="project" value="UniProtKB-UniPathway"/>
</dbReference>
<dbReference type="SUPFAM" id="SSF48256">
    <property type="entry name" value="Citrate synthase"/>
    <property type="match status" value="1"/>
</dbReference>
<comment type="similarity">
    <text evidence="2">Belongs to the citrate synthase family.</text>
</comment>
<name>A0A076PNQ2_COMTE</name>
<dbReference type="InterPro" id="IPR016143">
    <property type="entry name" value="Citrate_synth-like_sm_a-sub"/>
</dbReference>
<dbReference type="UniPathway" id="UPA00223">
    <property type="reaction ID" value="UER00717"/>
</dbReference>
<dbReference type="GO" id="GO:0005975">
    <property type="term" value="P:carbohydrate metabolic process"/>
    <property type="evidence" value="ECO:0007669"/>
    <property type="project" value="TreeGrafter"/>
</dbReference>
<dbReference type="HOGENOM" id="CLU_025068_1_0_4"/>
<proteinExistence type="inferred from homology"/>
<dbReference type="PANTHER" id="PTHR11739:SF4">
    <property type="entry name" value="CITRATE SYNTHASE, PEROXISOMAL"/>
    <property type="match status" value="1"/>
</dbReference>
<evidence type="ECO:0000256" key="2">
    <source>
        <dbReference type="ARBA" id="ARBA00010566"/>
    </source>
</evidence>
<evidence type="ECO:0000313" key="6">
    <source>
        <dbReference type="Proteomes" id="UP000028782"/>
    </source>
</evidence>
<dbReference type="GO" id="GO:0005829">
    <property type="term" value="C:cytosol"/>
    <property type="evidence" value="ECO:0007669"/>
    <property type="project" value="TreeGrafter"/>
</dbReference>
<dbReference type="Proteomes" id="UP000028782">
    <property type="component" value="Chromosome"/>
</dbReference>